<dbReference type="Proteomes" id="UP000740926">
    <property type="component" value="Unassembled WGS sequence"/>
</dbReference>
<organism evidence="2 3">
    <name type="scientific">Rhizopus delemar</name>
    <dbReference type="NCBI Taxonomy" id="936053"/>
    <lineage>
        <taxon>Eukaryota</taxon>
        <taxon>Fungi</taxon>
        <taxon>Fungi incertae sedis</taxon>
        <taxon>Mucoromycota</taxon>
        <taxon>Mucoromycotina</taxon>
        <taxon>Mucoromycetes</taxon>
        <taxon>Mucorales</taxon>
        <taxon>Mucorineae</taxon>
        <taxon>Rhizopodaceae</taxon>
        <taxon>Rhizopus</taxon>
    </lineage>
</organism>
<dbReference type="EMBL" id="JAANIU010008883">
    <property type="protein sequence ID" value="KAG1534122.1"/>
    <property type="molecule type" value="Genomic_DNA"/>
</dbReference>
<name>A0A9P7C3F7_9FUNG</name>
<evidence type="ECO:0000313" key="3">
    <source>
        <dbReference type="Proteomes" id="UP000740926"/>
    </source>
</evidence>
<comment type="caution">
    <text evidence="2">The sequence shown here is derived from an EMBL/GenBank/DDBJ whole genome shotgun (WGS) entry which is preliminary data.</text>
</comment>
<gene>
    <name evidence="2" type="ORF">G6F50_015648</name>
</gene>
<evidence type="ECO:0000313" key="2">
    <source>
        <dbReference type="EMBL" id="KAG1534122.1"/>
    </source>
</evidence>
<feature type="region of interest" description="Disordered" evidence="1">
    <location>
        <begin position="77"/>
        <end position="99"/>
    </location>
</feature>
<protein>
    <submittedName>
        <fullName evidence="2">Uncharacterized protein</fullName>
    </submittedName>
</protein>
<dbReference type="AlphaFoldDB" id="A0A9P7C3F7"/>
<proteinExistence type="predicted"/>
<keyword evidence="3" id="KW-1185">Reference proteome</keyword>
<evidence type="ECO:0000256" key="1">
    <source>
        <dbReference type="SAM" id="MobiDB-lite"/>
    </source>
</evidence>
<reference evidence="2 3" key="1">
    <citation type="journal article" date="2020" name="Microb. Genom.">
        <title>Genetic diversity of clinical and environmental Mucorales isolates obtained from an investigation of mucormycosis cases among solid organ transplant recipients.</title>
        <authorList>
            <person name="Nguyen M.H."/>
            <person name="Kaul D."/>
            <person name="Muto C."/>
            <person name="Cheng S.J."/>
            <person name="Richter R.A."/>
            <person name="Bruno V.M."/>
            <person name="Liu G."/>
            <person name="Beyhan S."/>
            <person name="Sundermann A.J."/>
            <person name="Mounaud S."/>
            <person name="Pasculle A.W."/>
            <person name="Nierman W.C."/>
            <person name="Driscoll E."/>
            <person name="Cumbie R."/>
            <person name="Clancy C.J."/>
            <person name="Dupont C.L."/>
        </authorList>
    </citation>
    <scope>NUCLEOTIDE SEQUENCE [LARGE SCALE GENOMIC DNA]</scope>
    <source>
        <strain evidence="2 3">GL24</strain>
    </source>
</reference>
<accession>A0A9P7C3F7</accession>
<sequence>MQPIAAASTASMLLQVIAVGRPAPASPSTPGSCHGCSFPVVGAAGNRAAPAAGSDSRWSAARCAAAHWARAVAAPGPPVLRKARPGHAGSVAGADRPHR</sequence>